<keyword evidence="4" id="KW-1003">Cell membrane</keyword>
<accession>A0ABY1NXN0</accession>
<comment type="subcellular location">
    <subcellularLocation>
        <location evidence="1">Cell membrane</location>
        <topology evidence="1">Multi-pass membrane protein</topology>
    </subcellularLocation>
</comment>
<feature type="transmembrane region" description="Helical" evidence="10">
    <location>
        <begin position="142"/>
        <end position="164"/>
    </location>
</feature>
<evidence type="ECO:0000256" key="6">
    <source>
        <dbReference type="ARBA" id="ARBA00022692"/>
    </source>
</evidence>
<comment type="caution">
    <text evidence="12">The sequence shown here is derived from an EMBL/GenBank/DDBJ whole genome shotgun (WGS) entry which is preliminary data.</text>
</comment>
<reference evidence="12 13" key="1">
    <citation type="submission" date="2017-05" db="EMBL/GenBank/DDBJ databases">
        <authorList>
            <person name="Varghese N."/>
            <person name="Submissions S."/>
        </authorList>
    </citation>
    <scope>NUCLEOTIDE SEQUENCE [LARGE SCALE GENOMIC DNA]</scope>
    <source>
        <strain evidence="12 13">DSM 29734</strain>
    </source>
</reference>
<name>A0ABY1NXN0_9RHOB</name>
<feature type="transmembrane region" description="Helical" evidence="10">
    <location>
        <begin position="31"/>
        <end position="52"/>
    </location>
</feature>
<dbReference type="Pfam" id="PF01061">
    <property type="entry name" value="ABC2_membrane"/>
    <property type="match status" value="1"/>
</dbReference>
<keyword evidence="9 10" id="KW-0472">Membrane</keyword>
<feature type="transmembrane region" description="Helical" evidence="10">
    <location>
        <begin position="105"/>
        <end position="130"/>
    </location>
</feature>
<evidence type="ECO:0000259" key="11">
    <source>
        <dbReference type="Pfam" id="PF01061"/>
    </source>
</evidence>
<keyword evidence="5" id="KW-0762">Sugar transport</keyword>
<evidence type="ECO:0000313" key="13">
    <source>
        <dbReference type="Proteomes" id="UP001157961"/>
    </source>
</evidence>
<protein>
    <submittedName>
        <fullName evidence="12">Capsular polysaccharide transport system permease protein</fullName>
    </submittedName>
</protein>
<evidence type="ECO:0000256" key="9">
    <source>
        <dbReference type="ARBA" id="ARBA00023136"/>
    </source>
</evidence>
<keyword evidence="8" id="KW-0625">Polysaccharide transport</keyword>
<dbReference type="RefSeq" id="WP_283425939.1">
    <property type="nucleotide sequence ID" value="NZ_FXTY01000003.1"/>
</dbReference>
<gene>
    <name evidence="12" type="ORF">SAMN06265373_103517</name>
</gene>
<evidence type="ECO:0000256" key="3">
    <source>
        <dbReference type="ARBA" id="ARBA00022448"/>
    </source>
</evidence>
<feature type="transmembrane region" description="Helical" evidence="10">
    <location>
        <begin position="229"/>
        <end position="246"/>
    </location>
</feature>
<evidence type="ECO:0000256" key="1">
    <source>
        <dbReference type="ARBA" id="ARBA00004651"/>
    </source>
</evidence>
<evidence type="ECO:0000256" key="4">
    <source>
        <dbReference type="ARBA" id="ARBA00022475"/>
    </source>
</evidence>
<evidence type="ECO:0000313" key="12">
    <source>
        <dbReference type="EMBL" id="SMP20417.1"/>
    </source>
</evidence>
<dbReference type="PRINTS" id="PR00164">
    <property type="entry name" value="ABC2TRNSPORT"/>
</dbReference>
<keyword evidence="7 10" id="KW-1133">Transmembrane helix</keyword>
<dbReference type="InterPro" id="IPR013525">
    <property type="entry name" value="ABC2_TM"/>
</dbReference>
<dbReference type="InterPro" id="IPR000412">
    <property type="entry name" value="ABC_2_transport"/>
</dbReference>
<evidence type="ECO:0000256" key="7">
    <source>
        <dbReference type="ARBA" id="ARBA00022989"/>
    </source>
</evidence>
<evidence type="ECO:0000256" key="5">
    <source>
        <dbReference type="ARBA" id="ARBA00022597"/>
    </source>
</evidence>
<feature type="transmembrane region" description="Helical" evidence="10">
    <location>
        <begin position="58"/>
        <end position="76"/>
    </location>
</feature>
<keyword evidence="3" id="KW-0813">Transport</keyword>
<feature type="transmembrane region" description="Helical" evidence="10">
    <location>
        <begin position="176"/>
        <end position="194"/>
    </location>
</feature>
<proteinExistence type="inferred from homology"/>
<keyword evidence="13" id="KW-1185">Reference proteome</keyword>
<comment type="similarity">
    <text evidence="2">Belongs to the ABC-2 integral membrane protein family.</text>
</comment>
<dbReference type="Proteomes" id="UP001157961">
    <property type="component" value="Unassembled WGS sequence"/>
</dbReference>
<evidence type="ECO:0000256" key="10">
    <source>
        <dbReference type="SAM" id="Phobius"/>
    </source>
</evidence>
<evidence type="ECO:0000256" key="8">
    <source>
        <dbReference type="ARBA" id="ARBA00023047"/>
    </source>
</evidence>
<evidence type="ECO:0000256" key="2">
    <source>
        <dbReference type="ARBA" id="ARBA00007783"/>
    </source>
</evidence>
<dbReference type="EMBL" id="FXTY01000003">
    <property type="protein sequence ID" value="SMP20417.1"/>
    <property type="molecule type" value="Genomic_DNA"/>
</dbReference>
<dbReference type="PANTHER" id="PTHR30413:SF10">
    <property type="entry name" value="CAPSULE POLYSACCHARIDE EXPORT INNER-MEMBRANE PROTEIN CTRC"/>
    <property type="match status" value="1"/>
</dbReference>
<organism evidence="12 13">
    <name type="scientific">Shimia sagamensis</name>
    <dbReference type="NCBI Taxonomy" id="1566352"/>
    <lineage>
        <taxon>Bacteria</taxon>
        <taxon>Pseudomonadati</taxon>
        <taxon>Pseudomonadota</taxon>
        <taxon>Alphaproteobacteria</taxon>
        <taxon>Rhodobacterales</taxon>
        <taxon>Roseobacteraceae</taxon>
    </lineage>
</organism>
<keyword evidence="6 10" id="KW-0812">Transmembrane</keyword>
<feature type="domain" description="ABC-2 type transporter transmembrane" evidence="11">
    <location>
        <begin position="12"/>
        <end position="219"/>
    </location>
</feature>
<sequence length="255" mass="28847">MFYAIWLQIRVIAALTLRETRMTFGTSHSGYFWAVFQPIFSVSFLMTLFYLIGRQAPFGPSLALFFATAVLTLEFYNKLSASLMRAFRSNKSLLSYPMIKEPDTLFARLSLIACTFIVINVVFYSGLIAFGLGQFPAHPELVVFAFLTTCLFGFGVGSINAILYQKNQAWQHIEKIFARPLFFLSGVFYIPSTMPPEAVAIIKWNPILHIVELTREGFYSNYRSDVLNIAYPIGLGAALVIIALFAERITRKQRA</sequence>
<dbReference type="PANTHER" id="PTHR30413">
    <property type="entry name" value="INNER MEMBRANE TRANSPORT PERMEASE"/>
    <property type="match status" value="1"/>
</dbReference>